<keyword evidence="1" id="KW-0175">Coiled coil</keyword>
<dbReference type="RefSeq" id="WP_286336303.1">
    <property type="nucleotide sequence ID" value="NZ_AP027370.1"/>
</dbReference>
<reference evidence="3 4" key="1">
    <citation type="submission" date="2023-03" db="EMBL/GenBank/DDBJ databases">
        <title>Description of Hydrogenimonas sp. ISO32.</title>
        <authorList>
            <person name="Mino S."/>
            <person name="Fukazawa S."/>
            <person name="Sawabe T."/>
        </authorList>
    </citation>
    <scope>NUCLEOTIDE SEQUENCE [LARGE SCALE GENOMIC DNA]</scope>
    <source>
        <strain evidence="3 4">ISO32</strain>
    </source>
</reference>
<keyword evidence="4" id="KW-1185">Reference proteome</keyword>
<evidence type="ECO:0000256" key="1">
    <source>
        <dbReference type="SAM" id="Coils"/>
    </source>
</evidence>
<feature type="domain" description="DUF3972" evidence="2">
    <location>
        <begin position="10"/>
        <end position="130"/>
    </location>
</feature>
<dbReference type="Proteomes" id="UP001321445">
    <property type="component" value="Chromosome"/>
</dbReference>
<name>A0ABN6WWP9_9BACT</name>
<protein>
    <recommendedName>
        <fullName evidence="2">DUF3972 domain-containing protein</fullName>
    </recommendedName>
</protein>
<dbReference type="InterPro" id="IPR025002">
    <property type="entry name" value="DUF3972"/>
</dbReference>
<gene>
    <name evidence="3" type="ORF">HCR_16600</name>
</gene>
<dbReference type="Pfam" id="PF13118">
    <property type="entry name" value="DUF3972"/>
    <property type="match status" value="1"/>
</dbReference>
<feature type="coiled-coil region" evidence="1">
    <location>
        <begin position="80"/>
        <end position="142"/>
    </location>
</feature>
<proteinExistence type="predicted"/>
<evidence type="ECO:0000313" key="4">
    <source>
        <dbReference type="Proteomes" id="UP001321445"/>
    </source>
</evidence>
<evidence type="ECO:0000259" key="2">
    <source>
        <dbReference type="Pfam" id="PF13118"/>
    </source>
</evidence>
<dbReference type="EMBL" id="AP027370">
    <property type="protein sequence ID" value="BDY13348.1"/>
    <property type="molecule type" value="Genomic_DNA"/>
</dbReference>
<organism evidence="3 4">
    <name type="scientific">Hydrogenimonas cancrithermarum</name>
    <dbReference type="NCBI Taxonomy" id="2993563"/>
    <lineage>
        <taxon>Bacteria</taxon>
        <taxon>Pseudomonadati</taxon>
        <taxon>Campylobacterota</taxon>
        <taxon>Epsilonproteobacteria</taxon>
        <taxon>Campylobacterales</taxon>
        <taxon>Hydrogenimonadaceae</taxon>
        <taxon>Hydrogenimonas</taxon>
    </lineage>
</organism>
<evidence type="ECO:0000313" key="3">
    <source>
        <dbReference type="EMBL" id="BDY13348.1"/>
    </source>
</evidence>
<sequence>MKTWLSIRAYAKLVGKDFDEVLALVDSGEIVSKEEDGEIFIEADSQRHLPSASAGGEVLKVDLETGDGIQFVEKTIGTILTMHEKVVDAKDETLQALKNENQFLKDALMSMQELYDEDRKTIETLSNELNATREELEFMKRKYKLMWGKVVEKHAGAEK</sequence>
<accession>A0ABN6WWP9</accession>